<dbReference type="PANTHER" id="PTHR33057:SF151">
    <property type="entry name" value="TRANSCRIPTION REPRESSOR OFP1"/>
    <property type="match status" value="1"/>
</dbReference>
<evidence type="ECO:0000256" key="7">
    <source>
        <dbReference type="SAM" id="MobiDB-lite"/>
    </source>
</evidence>
<evidence type="ECO:0000259" key="8">
    <source>
        <dbReference type="PROSITE" id="PS51754"/>
    </source>
</evidence>
<evidence type="ECO:0000256" key="1">
    <source>
        <dbReference type="ARBA" id="ARBA00004123"/>
    </source>
</evidence>
<dbReference type="EMBL" id="MH106783">
    <property type="protein sequence ID" value="AZN23122.1"/>
    <property type="molecule type" value="mRNA"/>
</dbReference>
<evidence type="ECO:0000256" key="4">
    <source>
        <dbReference type="ARBA" id="ARBA00023163"/>
    </source>
</evidence>
<feature type="domain" description="OVATE" evidence="8">
    <location>
        <begin position="210"/>
        <end position="269"/>
    </location>
</feature>
<dbReference type="GO" id="GO:0045892">
    <property type="term" value="P:negative regulation of DNA-templated transcription"/>
    <property type="evidence" value="ECO:0007669"/>
    <property type="project" value="UniProtKB-UniRule"/>
</dbReference>
<proteinExistence type="evidence at transcript level"/>
<dbReference type="InterPro" id="IPR038933">
    <property type="entry name" value="Ovate"/>
</dbReference>
<dbReference type="AlphaFoldDB" id="A0A3S8YZ34"/>
<feature type="region of interest" description="Disordered" evidence="7">
    <location>
        <begin position="27"/>
        <end position="60"/>
    </location>
</feature>
<comment type="function">
    <text evidence="6">Transcriptional repressor that regulates multiple aspects of plant growth and development.</text>
</comment>
<keyword evidence="5 6" id="KW-0539">Nucleus</keyword>
<feature type="compositionally biased region" description="Low complexity" evidence="7">
    <location>
        <begin position="191"/>
        <end position="201"/>
    </location>
</feature>
<organism evidence="9">
    <name type="scientific">Vitis vinifera</name>
    <name type="common">Grape</name>
    <dbReference type="NCBI Taxonomy" id="29760"/>
    <lineage>
        <taxon>Eukaryota</taxon>
        <taxon>Viridiplantae</taxon>
        <taxon>Streptophyta</taxon>
        <taxon>Embryophyta</taxon>
        <taxon>Tracheophyta</taxon>
        <taxon>Spermatophyta</taxon>
        <taxon>Magnoliopsida</taxon>
        <taxon>eudicotyledons</taxon>
        <taxon>Gunneridae</taxon>
        <taxon>Pentapetalae</taxon>
        <taxon>rosids</taxon>
        <taxon>Vitales</taxon>
        <taxon>Vitaceae</taxon>
        <taxon>Viteae</taxon>
        <taxon>Vitis</taxon>
    </lineage>
</organism>
<gene>
    <name evidence="9" type="primary">OFP3</name>
</gene>
<dbReference type="GO" id="GO:0003677">
    <property type="term" value="F:DNA binding"/>
    <property type="evidence" value="ECO:0007669"/>
    <property type="project" value="InterPro"/>
</dbReference>
<evidence type="ECO:0000256" key="5">
    <source>
        <dbReference type="ARBA" id="ARBA00023242"/>
    </source>
</evidence>
<dbReference type="Pfam" id="PF04844">
    <property type="entry name" value="Ovate"/>
    <property type="match status" value="1"/>
</dbReference>
<dbReference type="PANTHER" id="PTHR33057">
    <property type="entry name" value="TRANSCRIPTION REPRESSOR OFP7-RELATED"/>
    <property type="match status" value="1"/>
</dbReference>
<evidence type="ECO:0000256" key="3">
    <source>
        <dbReference type="ARBA" id="ARBA00023015"/>
    </source>
</evidence>
<feature type="compositionally biased region" description="Basic residues" evidence="7">
    <location>
        <begin position="27"/>
        <end position="40"/>
    </location>
</feature>
<name>A0A3S8YZ34_VITVI</name>
<dbReference type="GO" id="GO:0005634">
    <property type="term" value="C:nucleus"/>
    <property type="evidence" value="ECO:0007669"/>
    <property type="project" value="UniProtKB-SubCell"/>
</dbReference>
<reference evidence="9" key="1">
    <citation type="submission" date="2018-03" db="EMBL/GenBank/DDBJ databases">
        <title>Evolutionary and Expression Analysis of Vitis vinifera OFP Gene Family.</title>
        <authorList>
            <person name="Wang L."/>
        </authorList>
    </citation>
    <scope>NUCLEOTIDE SEQUENCE</scope>
</reference>
<evidence type="ECO:0000256" key="6">
    <source>
        <dbReference type="RuleBase" id="RU367028"/>
    </source>
</evidence>
<dbReference type="OMA" id="PAKFNEM"/>
<dbReference type="NCBIfam" id="TIGR01568">
    <property type="entry name" value="A_thal_3678"/>
    <property type="match status" value="1"/>
</dbReference>
<keyword evidence="3 6" id="KW-0805">Transcription regulation</keyword>
<keyword evidence="2 6" id="KW-0678">Repressor</keyword>
<evidence type="ECO:0000256" key="2">
    <source>
        <dbReference type="ARBA" id="ARBA00022491"/>
    </source>
</evidence>
<sequence>MGNYKFRLSDMMPNAWFYKLKDMGRGRGHNSGHSIKKKQSTKTAAAQAGKPKQPHRDCPRKSYYFTRDPISSDGFFHSPTNPKSVWTKSDSTPDFWDSPLDSSPDGVSLLPELGSDRIQSAESFDGMLDGFETISELDLPPIITKPAKFNEMVNDIKKKEMTEPVKVRRMRLRNNSPRIASRKIQSHGRKSVSSTSSSSSRRSLSDSFAIVKSSFDPQRDFRDSMMEMIVENNIRASKDLEELLACYLSLNSDEYHDIIIKVFKQIWFDIPDVHNKHHNYKFGNAPVQRTYVLAQKYEGD</sequence>
<accession>A0A3S8YZ34</accession>
<dbReference type="InterPro" id="IPR006458">
    <property type="entry name" value="Ovate_C"/>
</dbReference>
<dbReference type="Pfam" id="PF13724">
    <property type="entry name" value="DNA_binding_2"/>
    <property type="match status" value="1"/>
</dbReference>
<dbReference type="InterPro" id="IPR025830">
    <property type="entry name" value="DNA_bnd_dom_ovate"/>
</dbReference>
<comment type="subcellular location">
    <subcellularLocation>
        <location evidence="1 6">Nucleus</location>
    </subcellularLocation>
</comment>
<evidence type="ECO:0000313" key="9">
    <source>
        <dbReference type="EMBL" id="AZN23122.1"/>
    </source>
</evidence>
<feature type="region of interest" description="Disordered" evidence="7">
    <location>
        <begin position="176"/>
        <end position="201"/>
    </location>
</feature>
<protein>
    <recommendedName>
        <fullName evidence="6">Transcription repressor</fullName>
    </recommendedName>
    <alternativeName>
        <fullName evidence="6">Ovate family protein</fullName>
    </alternativeName>
</protein>
<keyword evidence="4 6" id="KW-0804">Transcription</keyword>
<feature type="compositionally biased region" description="Basic residues" evidence="7">
    <location>
        <begin position="180"/>
        <end position="190"/>
    </location>
</feature>
<dbReference type="PROSITE" id="PS51754">
    <property type="entry name" value="OVATE"/>
    <property type="match status" value="1"/>
</dbReference>